<dbReference type="SUPFAM" id="SSF54695">
    <property type="entry name" value="POZ domain"/>
    <property type="match status" value="1"/>
</dbReference>
<organism evidence="2 3">
    <name type="scientific">Cercospora kikuchii</name>
    <dbReference type="NCBI Taxonomy" id="84275"/>
    <lineage>
        <taxon>Eukaryota</taxon>
        <taxon>Fungi</taxon>
        <taxon>Dikarya</taxon>
        <taxon>Ascomycota</taxon>
        <taxon>Pezizomycotina</taxon>
        <taxon>Dothideomycetes</taxon>
        <taxon>Dothideomycetidae</taxon>
        <taxon>Mycosphaerellales</taxon>
        <taxon>Mycosphaerellaceae</taxon>
        <taxon>Cercospora</taxon>
    </lineage>
</organism>
<dbReference type="InterPro" id="IPR011333">
    <property type="entry name" value="SKP1/BTB/POZ_sf"/>
</dbReference>
<dbReference type="Proteomes" id="UP000825890">
    <property type="component" value="Unassembled WGS sequence"/>
</dbReference>
<sequence>MSTVPSLADRASAAVDFSTSPVLINVGEAKHPFYVHGPLLRSSSRFFDAALNKERHEGQTRAVDLPESEPSAFKVYVNWLYSGRLFIDDEPSVPHQQKAKYGLLVNLYILGDRLCDVDFKDAITDAAGQQILTSYEGVRYTIGTPGCRLLYENTLPNAPLRRLVVRTFVMLRCCSRVAEDEPSALLHDIIQAMARDDAPTCDEFAKELADCKYHEHKTGAENCYRNKSPCSLQSQR</sequence>
<dbReference type="EMBL" id="BOLY01000004">
    <property type="protein sequence ID" value="GIZ43509.1"/>
    <property type="molecule type" value="Genomic_DNA"/>
</dbReference>
<dbReference type="RefSeq" id="XP_044657996.1">
    <property type="nucleotide sequence ID" value="XM_044802061.1"/>
</dbReference>
<protein>
    <recommendedName>
        <fullName evidence="1">BTB domain-containing protein</fullName>
    </recommendedName>
</protein>
<name>A0A9P3CFR8_9PEZI</name>
<dbReference type="CDD" id="cd18186">
    <property type="entry name" value="BTB_POZ_ZBTB_KLHL-like"/>
    <property type="match status" value="1"/>
</dbReference>
<dbReference type="PANTHER" id="PTHR47843">
    <property type="entry name" value="BTB DOMAIN-CONTAINING PROTEIN-RELATED"/>
    <property type="match status" value="1"/>
</dbReference>
<dbReference type="OrthoDB" id="3647298at2759"/>
<dbReference type="Pfam" id="PF00651">
    <property type="entry name" value="BTB"/>
    <property type="match status" value="1"/>
</dbReference>
<keyword evidence="3" id="KW-1185">Reference proteome</keyword>
<proteinExistence type="predicted"/>
<dbReference type="PROSITE" id="PS50097">
    <property type="entry name" value="BTB"/>
    <property type="match status" value="1"/>
</dbReference>
<dbReference type="Gene3D" id="3.30.710.10">
    <property type="entry name" value="Potassium Channel Kv1.1, Chain A"/>
    <property type="match status" value="1"/>
</dbReference>
<evidence type="ECO:0000259" key="1">
    <source>
        <dbReference type="PROSITE" id="PS50097"/>
    </source>
</evidence>
<dbReference type="GeneID" id="68292309"/>
<accession>A0A9P3CFR8</accession>
<comment type="caution">
    <text evidence="2">The sequence shown here is derived from an EMBL/GenBank/DDBJ whole genome shotgun (WGS) entry which is preliminary data.</text>
</comment>
<reference evidence="2 3" key="1">
    <citation type="submission" date="2021-01" db="EMBL/GenBank/DDBJ databases">
        <title>Cercospora kikuchii MAFF 305040 whole genome shotgun sequence.</title>
        <authorList>
            <person name="Kashiwa T."/>
            <person name="Suzuki T."/>
        </authorList>
    </citation>
    <scope>NUCLEOTIDE SEQUENCE [LARGE SCALE GENOMIC DNA]</scope>
    <source>
        <strain evidence="2 3">MAFF 305040</strain>
    </source>
</reference>
<dbReference type="InterPro" id="IPR000210">
    <property type="entry name" value="BTB/POZ_dom"/>
</dbReference>
<evidence type="ECO:0000313" key="2">
    <source>
        <dbReference type="EMBL" id="GIZ43509.1"/>
    </source>
</evidence>
<feature type="domain" description="BTB" evidence="1">
    <location>
        <begin position="20"/>
        <end position="89"/>
    </location>
</feature>
<evidence type="ECO:0000313" key="3">
    <source>
        <dbReference type="Proteomes" id="UP000825890"/>
    </source>
</evidence>
<dbReference type="AlphaFoldDB" id="A0A9P3CFR8"/>
<dbReference type="SMART" id="SM00225">
    <property type="entry name" value="BTB"/>
    <property type="match status" value="1"/>
</dbReference>
<dbReference type="PANTHER" id="PTHR47843:SF2">
    <property type="entry name" value="BTB DOMAIN-CONTAINING PROTEIN"/>
    <property type="match status" value="1"/>
</dbReference>
<gene>
    <name evidence="2" type="ORF">CKM354_000673400</name>
</gene>